<keyword evidence="1" id="KW-0040">ANK repeat</keyword>
<dbReference type="EMBL" id="CM018047">
    <property type="protein sequence ID" value="KAA8525054.1"/>
    <property type="molecule type" value="Genomic_DNA"/>
</dbReference>
<dbReference type="PANTHER" id="PTHR24121:SF22">
    <property type="entry name" value="PROTEIN ACCELERATED CELL DEATH 6-LIKE"/>
    <property type="match status" value="1"/>
</dbReference>
<dbReference type="PANTHER" id="PTHR24121">
    <property type="entry name" value="NO MECHANORECEPTOR POTENTIAL C, ISOFORM D-RELATED"/>
    <property type="match status" value="1"/>
</dbReference>
<accession>A0A5J5A4H9</accession>
<protein>
    <submittedName>
        <fullName evidence="3">Uncharacterized protein</fullName>
    </submittedName>
</protein>
<dbReference type="SUPFAM" id="SSF48403">
    <property type="entry name" value="Ankyrin repeat"/>
    <property type="match status" value="1"/>
</dbReference>
<sequence>MSITSGYYMSEGSSHSRWGGKDIDNESALEEPSSEDSRMEITEGRGSMNPAIDKAAITGDVNALDDLERSILDQISPQKNTILHIAASRGHGHFVEAILRRHQRLFKLKNSAGDLPIHLAASSGHQSTVQYLISNAKEDVKDGLKAVNKERNTPLHLALKNLHIEVAQLLFDKNKEATYCLNKEGKSPLYMAVEAGYLNLVTVMLAHCYNIKMNNTDKMRQGKSIETRNKEFTQYSYMRDRNGFYPVHTASEKGHINIIQEFLERYPDFRELLNRKGQNILHTAAKNGKANIVRCMLKVAKLENLINGKDKNRNTALHLATKKVHPKVVSILTWDKRVSLELPNNRGMTALDIAEDYRGSIPSFQQYILNCMRKEENGNITLPMWRWSM</sequence>
<feature type="repeat" description="ANK" evidence="1">
    <location>
        <begin position="184"/>
        <end position="216"/>
    </location>
</feature>
<dbReference type="Pfam" id="PF12796">
    <property type="entry name" value="Ank_2"/>
    <property type="match status" value="3"/>
</dbReference>
<dbReference type="PROSITE" id="PS50297">
    <property type="entry name" value="ANK_REP_REGION"/>
    <property type="match status" value="1"/>
</dbReference>
<name>A0A5J5A4H9_9ASTE</name>
<reference evidence="3 4" key="1">
    <citation type="submission" date="2019-09" db="EMBL/GenBank/DDBJ databases">
        <title>A chromosome-level genome assembly of the Chinese tupelo Nyssa sinensis.</title>
        <authorList>
            <person name="Yang X."/>
            <person name="Kang M."/>
            <person name="Yang Y."/>
            <person name="Xiong H."/>
            <person name="Wang M."/>
            <person name="Zhang Z."/>
            <person name="Wang Z."/>
            <person name="Wu H."/>
            <person name="Ma T."/>
            <person name="Liu J."/>
            <person name="Xi Z."/>
        </authorList>
    </citation>
    <scope>NUCLEOTIDE SEQUENCE [LARGE SCALE GENOMIC DNA]</scope>
    <source>
        <strain evidence="3">J267</strain>
        <tissue evidence="3">Leaf</tissue>
    </source>
</reference>
<evidence type="ECO:0000313" key="4">
    <source>
        <dbReference type="Proteomes" id="UP000325577"/>
    </source>
</evidence>
<dbReference type="AlphaFoldDB" id="A0A5J5A4H9"/>
<dbReference type="InterPro" id="IPR002110">
    <property type="entry name" value="Ankyrin_rpt"/>
</dbReference>
<organism evidence="3 4">
    <name type="scientific">Nyssa sinensis</name>
    <dbReference type="NCBI Taxonomy" id="561372"/>
    <lineage>
        <taxon>Eukaryota</taxon>
        <taxon>Viridiplantae</taxon>
        <taxon>Streptophyta</taxon>
        <taxon>Embryophyta</taxon>
        <taxon>Tracheophyta</taxon>
        <taxon>Spermatophyta</taxon>
        <taxon>Magnoliopsida</taxon>
        <taxon>eudicotyledons</taxon>
        <taxon>Gunneridae</taxon>
        <taxon>Pentapetalae</taxon>
        <taxon>asterids</taxon>
        <taxon>Cornales</taxon>
        <taxon>Nyssaceae</taxon>
        <taxon>Nyssa</taxon>
    </lineage>
</organism>
<keyword evidence="4" id="KW-1185">Reference proteome</keyword>
<feature type="compositionally biased region" description="Polar residues" evidence="2">
    <location>
        <begin position="1"/>
        <end position="16"/>
    </location>
</feature>
<dbReference type="SMART" id="SM00248">
    <property type="entry name" value="ANK"/>
    <property type="match status" value="7"/>
</dbReference>
<gene>
    <name evidence="3" type="ORF">F0562_011452</name>
</gene>
<dbReference type="Gene3D" id="1.25.40.20">
    <property type="entry name" value="Ankyrin repeat-containing domain"/>
    <property type="match status" value="2"/>
</dbReference>
<dbReference type="PROSITE" id="PS50088">
    <property type="entry name" value="ANK_REPEAT"/>
    <property type="match status" value="2"/>
</dbReference>
<evidence type="ECO:0000313" key="3">
    <source>
        <dbReference type="EMBL" id="KAA8525054.1"/>
    </source>
</evidence>
<feature type="region of interest" description="Disordered" evidence="2">
    <location>
        <begin position="1"/>
        <end position="51"/>
    </location>
</feature>
<feature type="compositionally biased region" description="Acidic residues" evidence="2">
    <location>
        <begin position="25"/>
        <end position="34"/>
    </location>
</feature>
<evidence type="ECO:0000256" key="1">
    <source>
        <dbReference type="PROSITE-ProRule" id="PRU00023"/>
    </source>
</evidence>
<dbReference type="Proteomes" id="UP000325577">
    <property type="component" value="Linkage Group LG4"/>
</dbReference>
<evidence type="ECO:0000256" key="2">
    <source>
        <dbReference type="SAM" id="MobiDB-lite"/>
    </source>
</evidence>
<proteinExistence type="predicted"/>
<dbReference type="InterPro" id="IPR036770">
    <property type="entry name" value="Ankyrin_rpt-contain_sf"/>
</dbReference>
<dbReference type="OrthoDB" id="1847170at2759"/>
<feature type="repeat" description="ANK" evidence="1">
    <location>
        <begin position="112"/>
        <end position="135"/>
    </location>
</feature>